<evidence type="ECO:0000313" key="7">
    <source>
        <dbReference type="Proteomes" id="UP001179181"/>
    </source>
</evidence>
<dbReference type="RefSeq" id="WP_167275467.1">
    <property type="nucleotide sequence ID" value="NZ_JAASQJ010000005.1"/>
</dbReference>
<dbReference type="PANTHER" id="PTHR47053:SF1">
    <property type="entry name" value="MUREIN DD-ENDOPEPTIDASE MEPH-RELATED"/>
    <property type="match status" value="1"/>
</dbReference>
<dbReference type="EMBL" id="JAASQJ010000005">
    <property type="protein sequence ID" value="NIJ55525.1"/>
    <property type="molecule type" value="Genomic_DNA"/>
</dbReference>
<organism evidence="6 7">
    <name type="scientific">Dyadobacter arcticus</name>
    <dbReference type="NCBI Taxonomy" id="1078754"/>
    <lineage>
        <taxon>Bacteria</taxon>
        <taxon>Pseudomonadati</taxon>
        <taxon>Bacteroidota</taxon>
        <taxon>Cytophagia</taxon>
        <taxon>Cytophagales</taxon>
        <taxon>Spirosomataceae</taxon>
        <taxon>Dyadobacter</taxon>
    </lineage>
</organism>
<keyword evidence="3 6" id="KW-0378">Hydrolase</keyword>
<keyword evidence="2" id="KW-0645">Protease</keyword>
<dbReference type="PROSITE" id="PS51935">
    <property type="entry name" value="NLPC_P60"/>
    <property type="match status" value="1"/>
</dbReference>
<gene>
    <name evidence="6" type="ORF">FHS68_004714</name>
</gene>
<reference evidence="6 7" key="1">
    <citation type="submission" date="2020-03" db="EMBL/GenBank/DDBJ databases">
        <title>Genomic Encyclopedia of Type Strains, Phase IV (KMG-IV): sequencing the most valuable type-strain genomes for metagenomic binning, comparative biology and taxonomic classification.</title>
        <authorList>
            <person name="Goeker M."/>
        </authorList>
    </citation>
    <scope>NUCLEOTIDE SEQUENCE [LARGE SCALE GENOMIC DNA]</scope>
    <source>
        <strain evidence="6 7">DSM 102865</strain>
    </source>
</reference>
<dbReference type="InterPro" id="IPR000064">
    <property type="entry name" value="NLP_P60_dom"/>
</dbReference>
<dbReference type="InterPro" id="IPR051202">
    <property type="entry name" value="Peptidase_C40"/>
</dbReference>
<evidence type="ECO:0000313" key="6">
    <source>
        <dbReference type="EMBL" id="NIJ55525.1"/>
    </source>
</evidence>
<protein>
    <submittedName>
        <fullName evidence="6">Cell wall-associated NlpC family hydrolase</fullName>
    </submittedName>
</protein>
<name>A0ABX0UV72_9BACT</name>
<comment type="similarity">
    <text evidence="1">Belongs to the peptidase C40 family.</text>
</comment>
<keyword evidence="7" id="KW-1185">Reference proteome</keyword>
<accession>A0ABX0UV72</accession>
<evidence type="ECO:0000256" key="3">
    <source>
        <dbReference type="ARBA" id="ARBA00022801"/>
    </source>
</evidence>
<proteinExistence type="inferred from homology"/>
<dbReference type="PANTHER" id="PTHR47053">
    <property type="entry name" value="MUREIN DD-ENDOPEPTIDASE MEPH-RELATED"/>
    <property type="match status" value="1"/>
</dbReference>
<keyword evidence="4" id="KW-0788">Thiol protease</keyword>
<dbReference type="InterPro" id="IPR038765">
    <property type="entry name" value="Papain-like_cys_pep_sf"/>
</dbReference>
<sequence>MHFLIRLIAAVTVLMVISGSINISIANNNASANAASNYSPTPKKTTADSTYTIKSLVSFANKHLHIPYRSGGTSKRGFDCSGFVRYCFDKWNIALPHSSAAQAEHGETIKLDDAKPGDLIFFKGESAKSSRIGHVGIITEVAPGYVKFIHSAFKGGIRYDLLNATYYSKRFVAVRRLVGR</sequence>
<dbReference type="Pfam" id="PF00877">
    <property type="entry name" value="NLPC_P60"/>
    <property type="match status" value="1"/>
</dbReference>
<evidence type="ECO:0000256" key="2">
    <source>
        <dbReference type="ARBA" id="ARBA00022670"/>
    </source>
</evidence>
<evidence type="ECO:0000259" key="5">
    <source>
        <dbReference type="PROSITE" id="PS51935"/>
    </source>
</evidence>
<dbReference type="GO" id="GO:0016787">
    <property type="term" value="F:hydrolase activity"/>
    <property type="evidence" value="ECO:0007669"/>
    <property type="project" value="UniProtKB-KW"/>
</dbReference>
<dbReference type="Gene3D" id="3.90.1720.10">
    <property type="entry name" value="endopeptidase domain like (from Nostoc punctiforme)"/>
    <property type="match status" value="1"/>
</dbReference>
<evidence type="ECO:0000256" key="4">
    <source>
        <dbReference type="ARBA" id="ARBA00022807"/>
    </source>
</evidence>
<evidence type="ECO:0000256" key="1">
    <source>
        <dbReference type="ARBA" id="ARBA00007074"/>
    </source>
</evidence>
<comment type="caution">
    <text evidence="6">The sequence shown here is derived from an EMBL/GenBank/DDBJ whole genome shotgun (WGS) entry which is preliminary data.</text>
</comment>
<dbReference type="Proteomes" id="UP001179181">
    <property type="component" value="Unassembled WGS sequence"/>
</dbReference>
<feature type="domain" description="NlpC/P60" evidence="5">
    <location>
        <begin position="50"/>
        <end position="178"/>
    </location>
</feature>
<dbReference type="SUPFAM" id="SSF54001">
    <property type="entry name" value="Cysteine proteinases"/>
    <property type="match status" value="1"/>
</dbReference>